<evidence type="ECO:0000256" key="1">
    <source>
        <dbReference type="ARBA" id="ARBA00004138"/>
    </source>
</evidence>
<evidence type="ECO:0000256" key="3">
    <source>
        <dbReference type="ARBA" id="ARBA00022553"/>
    </source>
</evidence>
<evidence type="ECO:0000256" key="9">
    <source>
        <dbReference type="ARBA" id="ARBA00046066"/>
    </source>
</evidence>
<dbReference type="InterPro" id="IPR001611">
    <property type="entry name" value="Leu-rich_rpt"/>
</dbReference>
<evidence type="ECO:0000256" key="7">
    <source>
        <dbReference type="ARBA" id="ARBA00023273"/>
    </source>
</evidence>
<evidence type="ECO:0000256" key="12">
    <source>
        <dbReference type="SAM" id="Phobius"/>
    </source>
</evidence>
<dbReference type="PANTHER" id="PTHR45973">
    <property type="entry name" value="PROTEIN PHOSPHATASE 1 REGULATORY SUBUNIT SDS22-RELATED"/>
    <property type="match status" value="1"/>
</dbReference>
<keyword evidence="12" id="KW-0812">Transmembrane</keyword>
<feature type="transmembrane region" description="Helical" evidence="12">
    <location>
        <begin position="278"/>
        <end position="299"/>
    </location>
</feature>
<evidence type="ECO:0000256" key="8">
    <source>
        <dbReference type="ARBA" id="ARBA00024429"/>
    </source>
</evidence>
<keyword evidence="12" id="KW-1133">Transmembrane helix</keyword>
<organism evidence="13">
    <name type="scientific">Equus asinus asinus</name>
    <dbReference type="NCBI Taxonomy" id="83772"/>
    <lineage>
        <taxon>Eukaryota</taxon>
        <taxon>Metazoa</taxon>
        <taxon>Chordata</taxon>
        <taxon>Craniata</taxon>
        <taxon>Vertebrata</taxon>
        <taxon>Euteleostomi</taxon>
        <taxon>Mammalia</taxon>
        <taxon>Eutheria</taxon>
        <taxon>Laurasiatheria</taxon>
        <taxon>Perissodactyla</taxon>
        <taxon>Equidae</taxon>
        <taxon>Equus</taxon>
    </lineage>
</organism>
<feature type="region of interest" description="Disordered" evidence="11">
    <location>
        <begin position="1"/>
        <end position="85"/>
    </location>
</feature>
<evidence type="ECO:0000256" key="6">
    <source>
        <dbReference type="ARBA" id="ARBA00023069"/>
    </source>
</evidence>
<keyword evidence="6 10" id="KW-0969">Cilium</keyword>
<evidence type="ECO:0000256" key="4">
    <source>
        <dbReference type="ARBA" id="ARBA00022614"/>
    </source>
</evidence>
<comment type="function">
    <text evidence="9 10">Cilium-specific protein required for the stability of the ciliary architecture. Plays a role in cytoplasmic preassembly of dynein arms. Involved in regulation of microtubule-based cilia and actin-based brush border microvilli.</text>
</comment>
<keyword evidence="5 10" id="KW-0677">Repeat</keyword>
<feature type="compositionally biased region" description="Basic and acidic residues" evidence="11">
    <location>
        <begin position="75"/>
        <end position="84"/>
    </location>
</feature>
<keyword evidence="12" id="KW-0472">Membrane</keyword>
<name>A0A8C4M0W6_EQUAS</name>
<dbReference type="PROSITE" id="PS51450">
    <property type="entry name" value="LRR"/>
    <property type="match status" value="5"/>
</dbReference>
<sequence>MHPEVSEPVADGGAEQDCAQKPVESAGDHGNAGQGDRKEETNDPKETNAGPSDTAYQNEQNQSGDSRSDGCLANQRDDKEDRGPRMTKSFLQKLCKQHKLYLTPALNDTLYLHFKGFDRIENLEEYTGLRCLWLECNGIQKIENLEAQTELRCLFLQVNLLHKIENLDPLQKLDALNLSNNYIKTIENLSCLPVLNTLQMAHNHLETVEDIQHLKECLKLCVLDLSHNKLSDPEILSILESMPNLVRHTHTTCIVLGSLAVKSLFSLPSFLPSSFPPFFLPSFLLSHSFPLCILSWIILKSQGPYRFTHKYFSVSLTDKDYFLKHNYNTIISKIL</sequence>
<evidence type="ECO:0000256" key="11">
    <source>
        <dbReference type="SAM" id="MobiDB-lite"/>
    </source>
</evidence>
<evidence type="ECO:0000256" key="2">
    <source>
        <dbReference type="ARBA" id="ARBA00006453"/>
    </source>
</evidence>
<dbReference type="GO" id="GO:0005930">
    <property type="term" value="C:axoneme"/>
    <property type="evidence" value="ECO:0007669"/>
    <property type="project" value="TreeGrafter"/>
</dbReference>
<dbReference type="GO" id="GO:0070840">
    <property type="term" value="F:dynein complex binding"/>
    <property type="evidence" value="ECO:0007669"/>
    <property type="project" value="UniProtKB-UniRule"/>
</dbReference>
<dbReference type="Gene3D" id="3.80.10.10">
    <property type="entry name" value="Ribonuclease Inhibitor"/>
    <property type="match status" value="1"/>
</dbReference>
<dbReference type="OMA" id="KEMCVGP"/>
<dbReference type="SUPFAM" id="SSF52075">
    <property type="entry name" value="Outer arm dynein light chain 1"/>
    <property type="match status" value="1"/>
</dbReference>
<feature type="compositionally biased region" description="Polar residues" evidence="11">
    <location>
        <begin position="49"/>
        <end position="65"/>
    </location>
</feature>
<accession>A0A8C4M0W6</accession>
<evidence type="ECO:0000313" key="13">
    <source>
        <dbReference type="Ensembl" id="ENSEASP00005019905.1"/>
    </source>
</evidence>
<feature type="compositionally biased region" description="Basic and acidic residues" evidence="11">
    <location>
        <begin position="35"/>
        <end position="46"/>
    </location>
</feature>
<keyword evidence="3" id="KW-0597">Phosphoprotein</keyword>
<dbReference type="AlphaFoldDB" id="A0A8C4M0W6"/>
<proteinExistence type="inferred from homology"/>
<protein>
    <recommendedName>
        <fullName evidence="8 10">Dynein axonemal assembly factor 1</fullName>
    </recommendedName>
</protein>
<keyword evidence="7 10" id="KW-0966">Cell projection</keyword>
<dbReference type="FunFam" id="3.80.10.10:FF:000166">
    <property type="entry name" value="Dynein assembly factor 1, axonemal"/>
    <property type="match status" value="1"/>
</dbReference>
<evidence type="ECO:0000256" key="5">
    <source>
        <dbReference type="ARBA" id="ARBA00022737"/>
    </source>
</evidence>
<comment type="similarity">
    <text evidence="2 10">Belongs to the DNAAF1 family.</text>
</comment>
<dbReference type="InterPro" id="IPR050576">
    <property type="entry name" value="Cilia_flagella_integrity"/>
</dbReference>
<keyword evidence="4 10" id="KW-0433">Leucine-rich repeat</keyword>
<dbReference type="InterPro" id="IPR032675">
    <property type="entry name" value="LRR_dom_sf"/>
</dbReference>
<evidence type="ECO:0000256" key="10">
    <source>
        <dbReference type="RuleBase" id="RU364076"/>
    </source>
</evidence>
<dbReference type="Ensembl" id="ENSEAST00005021614.1">
    <property type="protein sequence ID" value="ENSEASP00005019905.1"/>
    <property type="gene ID" value="ENSEASG00005013726.1"/>
</dbReference>
<dbReference type="SMART" id="SM00365">
    <property type="entry name" value="LRR_SD22"/>
    <property type="match status" value="4"/>
</dbReference>
<dbReference type="PANTHER" id="PTHR45973:SF19">
    <property type="entry name" value="DYNEIN AXONEMAL ASSEMBLY FACTOR 1"/>
    <property type="match status" value="1"/>
</dbReference>
<reference evidence="13" key="1">
    <citation type="submission" date="2023-03" db="UniProtKB">
        <authorList>
            <consortium name="Ensembl"/>
        </authorList>
    </citation>
    <scope>IDENTIFICATION</scope>
</reference>
<dbReference type="GO" id="GO:0035082">
    <property type="term" value="P:axoneme assembly"/>
    <property type="evidence" value="ECO:0007669"/>
    <property type="project" value="TreeGrafter"/>
</dbReference>
<comment type="subcellular location">
    <subcellularLocation>
        <location evidence="1 10">Cell projection</location>
        <location evidence="1 10">Cilium</location>
    </subcellularLocation>
</comment>